<dbReference type="AlphaFoldDB" id="A0A5E4APC6"/>
<evidence type="ECO:0000313" key="2">
    <source>
        <dbReference type="EMBL" id="VTJ58626.1"/>
    </source>
</evidence>
<evidence type="ECO:0000313" key="1">
    <source>
        <dbReference type="EMBL" id="KAF7474117.1"/>
    </source>
</evidence>
<proteinExistence type="predicted"/>
<organism evidence="2 3">
    <name type="scientific">Marmota monax</name>
    <name type="common">Woodchuck</name>
    <dbReference type="NCBI Taxonomy" id="9995"/>
    <lineage>
        <taxon>Eukaryota</taxon>
        <taxon>Metazoa</taxon>
        <taxon>Chordata</taxon>
        <taxon>Craniata</taxon>
        <taxon>Vertebrata</taxon>
        <taxon>Euteleostomi</taxon>
        <taxon>Mammalia</taxon>
        <taxon>Eutheria</taxon>
        <taxon>Euarchontoglires</taxon>
        <taxon>Glires</taxon>
        <taxon>Rodentia</taxon>
        <taxon>Sciuromorpha</taxon>
        <taxon>Sciuridae</taxon>
        <taxon>Xerinae</taxon>
        <taxon>Marmotini</taxon>
        <taxon>Marmota</taxon>
    </lineage>
</organism>
<dbReference type="EMBL" id="WJEC01004329">
    <property type="protein sequence ID" value="KAF7474117.1"/>
    <property type="molecule type" value="Genomic_DNA"/>
</dbReference>
<name>A0A5E4APC6_MARMO</name>
<accession>A0A5E4APC6</accession>
<dbReference type="EMBL" id="CABDUW010000104">
    <property type="protein sequence ID" value="VTJ58626.1"/>
    <property type="molecule type" value="Genomic_DNA"/>
</dbReference>
<reference evidence="2 3" key="1">
    <citation type="submission" date="2019-04" db="EMBL/GenBank/DDBJ databases">
        <authorList>
            <person name="Alioto T."/>
            <person name="Alioto T."/>
        </authorList>
    </citation>
    <scope>NUCLEOTIDE SEQUENCE [LARGE SCALE GENOMIC DNA]</scope>
</reference>
<sequence length="66" mass="7212">MLFPGSAVGCRLRSRSRFACFCTILDSRSWSSGGGRDCDRQKSPAFWPPGERLAGPRVAKDGCSFI</sequence>
<protein>
    <submittedName>
        <fullName evidence="2">Uncharacterized protein</fullName>
    </submittedName>
</protein>
<dbReference type="Proteomes" id="UP000662637">
    <property type="component" value="Unassembled WGS sequence"/>
</dbReference>
<evidence type="ECO:0000313" key="3">
    <source>
        <dbReference type="Proteomes" id="UP000335636"/>
    </source>
</evidence>
<keyword evidence="3" id="KW-1185">Reference proteome</keyword>
<gene>
    <name evidence="1" type="ORF">GHT09_015216</name>
    <name evidence="2" type="ORF">MONAX_5E004419</name>
</gene>
<dbReference type="Proteomes" id="UP000335636">
    <property type="component" value="Unassembled WGS sequence"/>
</dbReference>
<reference evidence="1" key="2">
    <citation type="submission" date="2020-08" db="EMBL/GenBank/DDBJ databases">
        <authorList>
            <person name="Shumante A."/>
            <person name="Zimin A.V."/>
            <person name="Puiu D."/>
            <person name="Salzberg S.L."/>
        </authorList>
    </citation>
    <scope>NUCLEOTIDE SEQUENCE</scope>
    <source>
        <strain evidence="1">WC2-LM</strain>
        <tissue evidence="1">Liver</tissue>
    </source>
</reference>